<name>A0A3M8SEQ1_9PROT</name>
<gene>
    <name evidence="2" type="ORF">EC580_00225</name>
</gene>
<organism evidence="2">
    <name type="scientific">Acidithiobacillus sulfuriphilus</name>
    <dbReference type="NCBI Taxonomy" id="1867749"/>
    <lineage>
        <taxon>Bacteria</taxon>
        <taxon>Pseudomonadati</taxon>
        <taxon>Pseudomonadota</taxon>
        <taxon>Acidithiobacillia</taxon>
        <taxon>Acidithiobacillales</taxon>
        <taxon>Acidithiobacillaceae</taxon>
        <taxon>Acidithiobacillus</taxon>
    </lineage>
</organism>
<dbReference type="EMBL" id="RIZI01000033">
    <property type="protein sequence ID" value="RNF77290.1"/>
    <property type="molecule type" value="Genomic_DNA"/>
</dbReference>
<dbReference type="InterPro" id="IPR008136">
    <property type="entry name" value="CinA_C"/>
</dbReference>
<reference evidence="2" key="1">
    <citation type="submission" date="2018-10" db="EMBL/GenBank/DDBJ databases">
        <title>Acidithiobacillus sulfuriphilus sp. nov.: an extremely acidophilic sulfur-oxidizing chemolithotroph isolated from a neutral pH environment.</title>
        <authorList>
            <person name="Falagan C."/>
            <person name="Moya-Beltran A."/>
            <person name="Quatrini R."/>
            <person name="Johnson D.B."/>
        </authorList>
    </citation>
    <scope>NUCLEOTIDE SEQUENCE [LARGE SCALE GENOMIC DNA]</scope>
    <source>
        <strain evidence="2">CJ-2</strain>
    </source>
</reference>
<protein>
    <submittedName>
        <fullName evidence="2">CinA family protein</fullName>
    </submittedName>
</protein>
<feature type="domain" description="CinA C-terminal" evidence="1">
    <location>
        <begin position="130"/>
        <end position="271"/>
    </location>
</feature>
<dbReference type="Gene3D" id="3.90.950.20">
    <property type="entry name" value="CinA-like"/>
    <property type="match status" value="1"/>
</dbReference>
<evidence type="ECO:0000313" key="2">
    <source>
        <dbReference type="EMBL" id="RNF77290.1"/>
    </source>
</evidence>
<sequence length="276" mass="29024">MNELSLYLPWRPAALPDAQRLAAWAHLAGWSCRIELVQTLPDQGGPALALGEFANSARWIGSQRWQLPASDWAALSIWAEAHLPAVAKPWTRFTDSLPGKEAVLPGEYWVAEGQAGAIALDFAPPEWALLRRWRREKRRLALAESCTGGGLAARLTALPGSSALLQQGIVSYSNTAKVALLNVREETLAHVGAVAEATALEMLEGALREADLAAAITGIAGPGGAVPGKPVGTVCIAWGEHGASGQVRTCHFAGDRWAVQYAAGSVALGGLLGLSC</sequence>
<evidence type="ECO:0000259" key="1">
    <source>
        <dbReference type="Pfam" id="PF02464"/>
    </source>
</evidence>
<dbReference type="InterPro" id="IPR036653">
    <property type="entry name" value="CinA-like_C"/>
</dbReference>
<comment type="caution">
    <text evidence="2">The sequence shown here is derived from an EMBL/GenBank/DDBJ whole genome shotgun (WGS) entry which is preliminary data.</text>
</comment>
<dbReference type="OrthoDB" id="9801454at2"/>
<accession>A0A3M8SEQ1</accession>
<dbReference type="SUPFAM" id="SSF142433">
    <property type="entry name" value="CinA-like"/>
    <property type="match status" value="1"/>
</dbReference>
<dbReference type="RefSeq" id="WP_123101171.1">
    <property type="nucleotide sequence ID" value="NZ_CP127527.1"/>
</dbReference>
<dbReference type="Pfam" id="PF02464">
    <property type="entry name" value="CinA"/>
    <property type="match status" value="1"/>
</dbReference>
<proteinExistence type="predicted"/>
<dbReference type="AlphaFoldDB" id="A0A3M8SEQ1"/>
<dbReference type="NCBIfam" id="TIGR00199">
    <property type="entry name" value="PncC_domain"/>
    <property type="match status" value="1"/>
</dbReference>